<dbReference type="AlphaFoldDB" id="A0A194YNN9"/>
<organism evidence="1 2">
    <name type="scientific">Sorghum bicolor</name>
    <name type="common">Sorghum</name>
    <name type="synonym">Sorghum vulgare</name>
    <dbReference type="NCBI Taxonomy" id="4558"/>
    <lineage>
        <taxon>Eukaryota</taxon>
        <taxon>Viridiplantae</taxon>
        <taxon>Streptophyta</taxon>
        <taxon>Embryophyta</taxon>
        <taxon>Tracheophyta</taxon>
        <taxon>Spermatophyta</taxon>
        <taxon>Magnoliopsida</taxon>
        <taxon>Liliopsida</taxon>
        <taxon>Poales</taxon>
        <taxon>Poaceae</taxon>
        <taxon>PACMAD clade</taxon>
        <taxon>Panicoideae</taxon>
        <taxon>Andropogonodae</taxon>
        <taxon>Andropogoneae</taxon>
        <taxon>Sorghinae</taxon>
        <taxon>Sorghum</taxon>
    </lineage>
</organism>
<sequence length="131" mass="14653">MTLAMSGAVWAPFSSSSFLLGRQCGGRQRRLSLQARSSPPQGKLYTSPQNLPLVHLSAASPLLLPLVHLNQHAFKLQVGRQMMSDAVSTSDWLSKLSFIMLSFARSVLHLQYEQGHTRCIEQLMVQLDRFN</sequence>
<name>A0A194YNN9_SORBI</name>
<dbReference type="Proteomes" id="UP000000768">
    <property type="component" value="Chromosome 4"/>
</dbReference>
<evidence type="ECO:0000313" key="2">
    <source>
        <dbReference type="Proteomes" id="UP000000768"/>
    </source>
</evidence>
<reference evidence="1 2" key="1">
    <citation type="journal article" date="2009" name="Nature">
        <title>The Sorghum bicolor genome and the diversification of grasses.</title>
        <authorList>
            <person name="Paterson A.H."/>
            <person name="Bowers J.E."/>
            <person name="Bruggmann R."/>
            <person name="Dubchak I."/>
            <person name="Grimwood J."/>
            <person name="Gundlach H."/>
            <person name="Haberer G."/>
            <person name="Hellsten U."/>
            <person name="Mitros T."/>
            <person name="Poliakov A."/>
            <person name="Schmutz J."/>
            <person name="Spannagl M."/>
            <person name="Tang H."/>
            <person name="Wang X."/>
            <person name="Wicker T."/>
            <person name="Bharti A.K."/>
            <person name="Chapman J."/>
            <person name="Feltus F.A."/>
            <person name="Gowik U."/>
            <person name="Grigoriev I.V."/>
            <person name="Lyons E."/>
            <person name="Maher C.A."/>
            <person name="Martis M."/>
            <person name="Narechania A."/>
            <person name="Otillar R.P."/>
            <person name="Penning B.W."/>
            <person name="Salamov A.A."/>
            <person name="Wang Y."/>
            <person name="Zhang L."/>
            <person name="Carpita N.C."/>
            <person name="Freeling M."/>
            <person name="Gingle A.R."/>
            <person name="Hash C.T."/>
            <person name="Keller B."/>
            <person name="Klein P."/>
            <person name="Kresovich S."/>
            <person name="McCann M.C."/>
            <person name="Ming R."/>
            <person name="Peterson D.G."/>
            <person name="Mehboob-ur-Rahman"/>
            <person name="Ware D."/>
            <person name="Westhoff P."/>
            <person name="Mayer K.F."/>
            <person name="Messing J."/>
            <person name="Rokhsar D.S."/>
        </authorList>
    </citation>
    <scope>NUCLEOTIDE SEQUENCE [LARGE SCALE GENOMIC DNA]</scope>
    <source>
        <strain evidence="2">cv. BTx623</strain>
    </source>
</reference>
<dbReference type="InParanoid" id="A0A194YNN9"/>
<dbReference type="Gramene" id="KXG29838">
    <property type="protein sequence ID" value="KXG29838"/>
    <property type="gene ID" value="SORBI_3004G097500"/>
</dbReference>
<reference evidence="2" key="2">
    <citation type="journal article" date="2018" name="Plant J.">
        <title>The Sorghum bicolor reference genome: improved assembly, gene annotations, a transcriptome atlas, and signatures of genome organization.</title>
        <authorList>
            <person name="McCormick R.F."/>
            <person name="Truong S.K."/>
            <person name="Sreedasyam A."/>
            <person name="Jenkins J."/>
            <person name="Shu S."/>
            <person name="Sims D."/>
            <person name="Kennedy M."/>
            <person name="Amirebrahimi M."/>
            <person name="Weers B.D."/>
            <person name="McKinley B."/>
            <person name="Mattison A."/>
            <person name="Morishige D.T."/>
            <person name="Grimwood J."/>
            <person name="Schmutz J."/>
            <person name="Mullet J.E."/>
        </authorList>
    </citation>
    <scope>NUCLEOTIDE SEQUENCE [LARGE SCALE GENOMIC DNA]</scope>
    <source>
        <strain evidence="2">cv. BTx623</strain>
    </source>
</reference>
<keyword evidence="2" id="KW-1185">Reference proteome</keyword>
<evidence type="ECO:0000313" key="1">
    <source>
        <dbReference type="EMBL" id="KXG29838.1"/>
    </source>
</evidence>
<accession>A0A194YNN9</accession>
<protein>
    <submittedName>
        <fullName evidence="1">Uncharacterized protein</fullName>
    </submittedName>
</protein>
<gene>
    <name evidence="1" type="ORF">SORBI_3004G097500</name>
</gene>
<dbReference type="EMBL" id="CM000763">
    <property type="protein sequence ID" value="KXG29838.1"/>
    <property type="molecule type" value="Genomic_DNA"/>
</dbReference>
<proteinExistence type="predicted"/>